<evidence type="ECO:0000313" key="1">
    <source>
        <dbReference type="EMBL" id="KOF66692.1"/>
    </source>
</evidence>
<proteinExistence type="predicted"/>
<protein>
    <recommendedName>
        <fullName evidence="2">Reverse transcriptase domain-containing protein</fullName>
    </recommendedName>
</protein>
<gene>
    <name evidence="1" type="ORF">OCBIM_22011613mg</name>
</gene>
<accession>A0A0L8FPU9</accession>
<reference evidence="1" key="1">
    <citation type="submission" date="2015-07" db="EMBL/GenBank/DDBJ databases">
        <title>MeaNS - Measles Nucleotide Surveillance Program.</title>
        <authorList>
            <person name="Tran T."/>
            <person name="Druce J."/>
        </authorList>
    </citation>
    <scope>NUCLEOTIDE SEQUENCE</scope>
    <source>
        <strain evidence="1">UCB-OBI-ISO-001</strain>
        <tissue evidence="1">Gonad</tissue>
    </source>
</reference>
<name>A0A0L8FPU9_OCTBM</name>
<feature type="non-terminal residue" evidence="1">
    <location>
        <position position="1"/>
    </location>
</feature>
<dbReference type="AlphaFoldDB" id="A0A0L8FPU9"/>
<evidence type="ECO:0008006" key="2">
    <source>
        <dbReference type="Google" id="ProtNLM"/>
    </source>
</evidence>
<organism evidence="1">
    <name type="scientific">Octopus bimaculoides</name>
    <name type="common">California two-spotted octopus</name>
    <dbReference type="NCBI Taxonomy" id="37653"/>
    <lineage>
        <taxon>Eukaryota</taxon>
        <taxon>Metazoa</taxon>
        <taxon>Spiralia</taxon>
        <taxon>Lophotrochozoa</taxon>
        <taxon>Mollusca</taxon>
        <taxon>Cephalopoda</taxon>
        <taxon>Coleoidea</taxon>
        <taxon>Octopodiformes</taxon>
        <taxon>Octopoda</taxon>
        <taxon>Incirrata</taxon>
        <taxon>Octopodidae</taxon>
        <taxon>Octopus</taxon>
    </lineage>
</organism>
<sequence length="117" mass="13954">FDKVSHSLILWSMQKLGIDDWLIRAVQTLYRDVAILQAITGEFKTGCPWEFLYADDLAPKAVPLPELETKFRVWKQEKGMGRNTIRYTRCKLWTQEMQQYQRKANWEDSFLCIHDRV</sequence>
<dbReference type="EMBL" id="KQ427808">
    <property type="protein sequence ID" value="KOF66692.1"/>
    <property type="molecule type" value="Genomic_DNA"/>
</dbReference>